<dbReference type="InterPro" id="IPR000089">
    <property type="entry name" value="Biotin_lipoyl"/>
</dbReference>
<name>A0A917AMI1_9BACI</name>
<gene>
    <name evidence="3" type="primary">yngHB</name>
    <name evidence="3" type="ORF">GCM10007140_09350</name>
</gene>
<proteinExistence type="predicted"/>
<dbReference type="Gene3D" id="2.40.50.100">
    <property type="match status" value="1"/>
</dbReference>
<reference evidence="3" key="2">
    <citation type="submission" date="2020-09" db="EMBL/GenBank/DDBJ databases">
        <authorList>
            <person name="Sun Q."/>
            <person name="Zhou Y."/>
        </authorList>
    </citation>
    <scope>NUCLEOTIDE SEQUENCE</scope>
    <source>
        <strain evidence="3">CGMCC 1.12698</strain>
    </source>
</reference>
<dbReference type="CDD" id="cd06850">
    <property type="entry name" value="biotinyl_domain"/>
    <property type="match status" value="1"/>
</dbReference>
<dbReference type="FunFam" id="2.40.50.100:FF:000003">
    <property type="entry name" value="Acetyl-CoA carboxylase biotin carboxyl carrier protein"/>
    <property type="match status" value="1"/>
</dbReference>
<keyword evidence="1" id="KW-0092">Biotin</keyword>
<reference evidence="3" key="1">
    <citation type="journal article" date="2014" name="Int. J. Syst. Evol. Microbiol.">
        <title>Complete genome sequence of Corynebacterium casei LMG S-19264T (=DSM 44701T), isolated from a smear-ripened cheese.</title>
        <authorList>
            <consortium name="US DOE Joint Genome Institute (JGI-PGF)"/>
            <person name="Walter F."/>
            <person name="Albersmeier A."/>
            <person name="Kalinowski J."/>
            <person name="Ruckert C."/>
        </authorList>
    </citation>
    <scope>NUCLEOTIDE SEQUENCE</scope>
    <source>
        <strain evidence="3">CGMCC 1.12698</strain>
    </source>
</reference>
<sequence>MMKQVAPMAGSVWKVHVKTGESVEIGQELIILESMKMEIPLASEATGVVKNVLVHEGDFVNEGDVLLEIE</sequence>
<comment type="caution">
    <text evidence="3">The sequence shown here is derived from an EMBL/GenBank/DDBJ whole genome shotgun (WGS) entry which is preliminary data.</text>
</comment>
<dbReference type="PANTHER" id="PTHR45266:SF3">
    <property type="entry name" value="OXALOACETATE DECARBOXYLASE ALPHA CHAIN"/>
    <property type="match status" value="1"/>
</dbReference>
<dbReference type="NCBIfam" id="NF004547">
    <property type="entry name" value="PRK05889.1"/>
    <property type="match status" value="1"/>
</dbReference>
<keyword evidence="4" id="KW-1185">Reference proteome</keyword>
<organism evidence="3 4">
    <name type="scientific">Priestia taiwanensis</name>
    <dbReference type="NCBI Taxonomy" id="1347902"/>
    <lineage>
        <taxon>Bacteria</taxon>
        <taxon>Bacillati</taxon>
        <taxon>Bacillota</taxon>
        <taxon>Bacilli</taxon>
        <taxon>Bacillales</taxon>
        <taxon>Bacillaceae</taxon>
        <taxon>Priestia</taxon>
    </lineage>
</organism>
<dbReference type="PANTHER" id="PTHR45266">
    <property type="entry name" value="OXALOACETATE DECARBOXYLASE ALPHA CHAIN"/>
    <property type="match status" value="1"/>
</dbReference>
<dbReference type="AlphaFoldDB" id="A0A917AMI1"/>
<protein>
    <submittedName>
        <fullName evidence="3">Biotin/lipoyl attachment protein</fullName>
    </submittedName>
</protein>
<dbReference type="InterPro" id="IPR011053">
    <property type="entry name" value="Single_hybrid_motif"/>
</dbReference>
<dbReference type="RefSeq" id="WP_188387257.1">
    <property type="nucleotide sequence ID" value="NZ_BMFK01000001.1"/>
</dbReference>
<dbReference type="SUPFAM" id="SSF51230">
    <property type="entry name" value="Single hybrid motif"/>
    <property type="match status" value="1"/>
</dbReference>
<dbReference type="EMBL" id="BMFK01000001">
    <property type="protein sequence ID" value="GGE61166.1"/>
    <property type="molecule type" value="Genomic_DNA"/>
</dbReference>
<accession>A0A917AMI1</accession>
<dbReference type="NCBIfam" id="NF006079">
    <property type="entry name" value="PRK08225.1"/>
    <property type="match status" value="1"/>
</dbReference>
<dbReference type="PROSITE" id="PS50968">
    <property type="entry name" value="BIOTINYL_LIPOYL"/>
    <property type="match status" value="1"/>
</dbReference>
<dbReference type="Proteomes" id="UP000605259">
    <property type="component" value="Unassembled WGS sequence"/>
</dbReference>
<dbReference type="Pfam" id="PF00364">
    <property type="entry name" value="Biotin_lipoyl"/>
    <property type="match status" value="1"/>
</dbReference>
<evidence type="ECO:0000313" key="3">
    <source>
        <dbReference type="EMBL" id="GGE61166.1"/>
    </source>
</evidence>
<feature type="domain" description="Lipoyl-binding" evidence="2">
    <location>
        <begin position="1"/>
        <end position="70"/>
    </location>
</feature>
<dbReference type="InterPro" id="IPR050709">
    <property type="entry name" value="Biotin_Carboxyl_Carrier/Decarb"/>
</dbReference>
<evidence type="ECO:0000259" key="2">
    <source>
        <dbReference type="PROSITE" id="PS50968"/>
    </source>
</evidence>
<evidence type="ECO:0000313" key="4">
    <source>
        <dbReference type="Proteomes" id="UP000605259"/>
    </source>
</evidence>
<evidence type="ECO:0000256" key="1">
    <source>
        <dbReference type="ARBA" id="ARBA00023267"/>
    </source>
</evidence>